<reference evidence="2" key="2">
    <citation type="submission" date="2024-06" db="EMBL/GenBank/DDBJ databases">
        <authorList>
            <person name="Plum-Jensen L.E."/>
            <person name="Schramm A."/>
            <person name="Marshall I.P.G."/>
        </authorList>
    </citation>
    <scope>NUCLEOTIDE SEQUENCE</scope>
    <source>
        <strain evidence="2">Rat1</strain>
    </source>
</reference>
<sequence>MKKLPIGKQEFKGLIEGDFVYVDKTGYLISLAESTIPIFLSRPRRFGKSLMVNTFKELFRGNKELFRNTFAYTHWDFQQVHPVIRLDLSQVVGDTARTVEKQLYELIRDQAEDFNLTLTEKNAANIALRQLIKHLGRETPVVLLVDEYDAPILDNLRNPALPEIKKVLRGFYKIIKASEEYIRFVFITGISKFTHVGIFSALNNLEDITLADEYASILGYTEQEIDTFFSKRINLIREQLGLTERLFREKIASYYNGYSWNGRNFIYNPLSILKFLNNNGKFIPYWMETGSPEYIIRYSKDKQFDITEFEQLKVSQTFLSKRDIDNASPESFLTQAGYLTIKQSGEESYTLDFPNQEVRRSFCELILNAQYTVADSDILGVKSELRKALDTCSIKDIVRQFKVIYSSIPYVHFDSNKNEHFYTAVLLMYLQAAGFHASAERLGNKGRLDLSLHDKEKVYLFELKTDSAEKAVQQIIEKNYAGAYANKTVFLIGLQISFSERNITAHLAQCL</sequence>
<protein>
    <submittedName>
        <fullName evidence="2">AAA family ATPase</fullName>
    </submittedName>
</protein>
<gene>
    <name evidence="2" type="ORF">Q3M24_06975</name>
</gene>
<evidence type="ECO:0000259" key="1">
    <source>
        <dbReference type="Pfam" id="PF09820"/>
    </source>
</evidence>
<name>A0AAU8LY50_9BACT</name>
<dbReference type="Pfam" id="PF08011">
    <property type="entry name" value="PDDEXK_9"/>
    <property type="match status" value="1"/>
</dbReference>
<dbReference type="PANTHER" id="PTHR34825:SF1">
    <property type="entry name" value="AAA-ATPASE-LIKE DOMAIN-CONTAINING PROTEIN"/>
    <property type="match status" value="1"/>
</dbReference>
<dbReference type="InterPro" id="IPR027417">
    <property type="entry name" value="P-loop_NTPase"/>
</dbReference>
<dbReference type="Pfam" id="PF09820">
    <property type="entry name" value="AAA-ATPase_like"/>
    <property type="match status" value="1"/>
</dbReference>
<organism evidence="2">
    <name type="scientific">Candidatus Electrothrix aestuarii</name>
    <dbReference type="NCBI Taxonomy" id="3062594"/>
    <lineage>
        <taxon>Bacteria</taxon>
        <taxon>Pseudomonadati</taxon>
        <taxon>Thermodesulfobacteriota</taxon>
        <taxon>Desulfobulbia</taxon>
        <taxon>Desulfobulbales</taxon>
        <taxon>Desulfobulbaceae</taxon>
        <taxon>Candidatus Electrothrix</taxon>
    </lineage>
</organism>
<evidence type="ECO:0000313" key="2">
    <source>
        <dbReference type="EMBL" id="XCN74483.1"/>
    </source>
</evidence>
<dbReference type="AlphaFoldDB" id="A0AAU8LY50"/>
<dbReference type="PANTHER" id="PTHR34825">
    <property type="entry name" value="CONSERVED PROTEIN, WITH A WEAK D-GALACTARATE DEHYDRATASE/ALTRONATE HYDROLASE DOMAIN"/>
    <property type="match status" value="1"/>
</dbReference>
<dbReference type="Gene3D" id="3.40.50.300">
    <property type="entry name" value="P-loop containing nucleotide triphosphate hydrolases"/>
    <property type="match status" value="1"/>
</dbReference>
<dbReference type="InterPro" id="IPR018631">
    <property type="entry name" value="AAA-ATPase-like_dom"/>
</dbReference>
<dbReference type="InterPro" id="IPR012547">
    <property type="entry name" value="PDDEXK_9"/>
</dbReference>
<dbReference type="EMBL" id="CP159373">
    <property type="protein sequence ID" value="XCN74483.1"/>
    <property type="molecule type" value="Genomic_DNA"/>
</dbReference>
<dbReference type="SUPFAM" id="SSF52540">
    <property type="entry name" value="P-loop containing nucleoside triphosphate hydrolases"/>
    <property type="match status" value="1"/>
</dbReference>
<reference evidence="2" key="1">
    <citation type="journal article" date="2024" name="Syst. Appl. Microbiol.">
        <title>First single-strain enrichments of Electrothrix cable bacteria, description of E. aestuarii sp. nov. and E. rattekaaiensis sp. nov., and proposal of a cable bacteria taxonomy following the rules of the SeqCode.</title>
        <authorList>
            <person name="Plum-Jensen L.E."/>
            <person name="Schramm A."/>
            <person name="Marshall I.P.G."/>
        </authorList>
    </citation>
    <scope>NUCLEOTIDE SEQUENCE</scope>
    <source>
        <strain evidence="2">Rat1</strain>
    </source>
</reference>
<dbReference type="KEGG" id="eaj:Q3M24_06975"/>
<feature type="domain" description="AAA-ATPase-like" evidence="1">
    <location>
        <begin position="5"/>
        <end position="199"/>
    </location>
</feature>
<proteinExistence type="predicted"/>
<accession>A0AAU8LY50</accession>